<dbReference type="Proteomes" id="UP000000560">
    <property type="component" value="Chromosome II"/>
</dbReference>
<evidence type="ECO:0000313" key="6">
    <source>
        <dbReference type="Proteomes" id="UP000000560"/>
    </source>
</evidence>
<accession>C8V4H5</accession>
<feature type="domain" description="ABC transmembrane type-1" evidence="4">
    <location>
        <begin position="30"/>
        <end position="117"/>
    </location>
</feature>
<evidence type="ECO:0000313" key="5">
    <source>
        <dbReference type="EMBL" id="CBF75894.1"/>
    </source>
</evidence>
<name>Q5B7C4_EMENI</name>
<reference evidence="6" key="1">
    <citation type="journal article" date="2005" name="Nature">
        <title>Sequencing of Aspergillus nidulans and comparative analysis with A. fumigatus and A. oryzae.</title>
        <authorList>
            <person name="Galagan J.E."/>
            <person name="Calvo S.E."/>
            <person name="Cuomo C."/>
            <person name="Ma L.J."/>
            <person name="Wortman J.R."/>
            <person name="Batzoglou S."/>
            <person name="Lee S.I."/>
            <person name="Basturkmen M."/>
            <person name="Spevak C.C."/>
            <person name="Clutterbuck J."/>
            <person name="Kapitonov V."/>
            <person name="Jurka J."/>
            <person name="Scazzocchio C."/>
            <person name="Farman M."/>
            <person name="Butler J."/>
            <person name="Purcell S."/>
            <person name="Harris S."/>
            <person name="Braus G.H."/>
            <person name="Draht O."/>
            <person name="Busch S."/>
            <person name="D'Enfert C."/>
            <person name="Bouchier C."/>
            <person name="Goldman G.H."/>
            <person name="Bell-Pedersen D."/>
            <person name="Griffiths-Jones S."/>
            <person name="Doonan J.H."/>
            <person name="Yu J."/>
            <person name="Vienken K."/>
            <person name="Pain A."/>
            <person name="Freitag M."/>
            <person name="Selker E.U."/>
            <person name="Archer D.B."/>
            <person name="Penalva M.A."/>
            <person name="Oakley B.R."/>
            <person name="Momany M."/>
            <person name="Tanaka T."/>
            <person name="Kumagai T."/>
            <person name="Asai K."/>
            <person name="Machida M."/>
            <person name="Nierman W.C."/>
            <person name="Denning D.W."/>
            <person name="Caddick M."/>
            <person name="Hynes M."/>
            <person name="Paoletti M."/>
            <person name="Fischer R."/>
            <person name="Miller B."/>
            <person name="Dyer P."/>
            <person name="Sachs M.S."/>
            <person name="Osmani S.A."/>
            <person name="Birren B.W."/>
        </authorList>
    </citation>
    <scope>NUCLEOTIDE SEQUENCE [LARGE SCALE GENOMIC DNA]</scope>
    <source>
        <strain evidence="6">FGSC A4 / ATCC 38163 / CBS 112.46 / NRRL 194 / M139</strain>
    </source>
</reference>
<dbReference type="InParanoid" id="Q5B7C4"/>
<dbReference type="AlphaFoldDB" id="Q5B7C4"/>
<dbReference type="Gene3D" id="1.20.1560.10">
    <property type="entry name" value="ABC transporter type 1, transmembrane domain"/>
    <property type="match status" value="1"/>
</dbReference>
<keyword evidence="2" id="KW-1133">Transmembrane helix</keyword>
<evidence type="ECO:0000256" key="3">
    <source>
        <dbReference type="ARBA" id="ARBA00023136"/>
    </source>
</evidence>
<dbReference type="InterPro" id="IPR011527">
    <property type="entry name" value="ABC1_TM_dom"/>
</dbReference>
<keyword evidence="1" id="KW-0812">Transmembrane</keyword>
<keyword evidence="3" id="KW-0472">Membrane</keyword>
<keyword evidence="6" id="KW-1185">Reference proteome</keyword>
<dbReference type="GeneID" id="2872977"/>
<dbReference type="SUPFAM" id="SSF90123">
    <property type="entry name" value="ABC transporter transmembrane region"/>
    <property type="match status" value="1"/>
</dbReference>
<dbReference type="Gene3D" id="3.40.50.150">
    <property type="entry name" value="Vaccinia Virus protein VP39"/>
    <property type="match status" value="1"/>
</dbReference>
<organism evidence="5 6">
    <name type="scientific">Emericella nidulans (strain FGSC A4 / ATCC 38163 / CBS 112.46 / NRRL 194 / M139)</name>
    <name type="common">Aspergillus nidulans</name>
    <dbReference type="NCBI Taxonomy" id="227321"/>
    <lineage>
        <taxon>Eukaryota</taxon>
        <taxon>Fungi</taxon>
        <taxon>Dikarya</taxon>
        <taxon>Ascomycota</taxon>
        <taxon>Pezizomycotina</taxon>
        <taxon>Eurotiomycetes</taxon>
        <taxon>Eurotiomycetidae</taxon>
        <taxon>Eurotiales</taxon>
        <taxon>Aspergillaceae</taxon>
        <taxon>Aspergillus</taxon>
        <taxon>Aspergillus subgen. Nidulantes</taxon>
    </lineage>
</organism>
<dbReference type="EMBL" id="BN001302">
    <property type="protein sequence ID" value="CBF75894.1"/>
    <property type="molecule type" value="Genomic_DNA"/>
</dbReference>
<dbReference type="GO" id="GO:0005524">
    <property type="term" value="F:ATP binding"/>
    <property type="evidence" value="ECO:0007669"/>
    <property type="project" value="InterPro"/>
</dbReference>
<dbReference type="Pfam" id="PF00664">
    <property type="entry name" value="ABC_membrane"/>
    <property type="match status" value="1"/>
</dbReference>
<dbReference type="Pfam" id="PF13489">
    <property type="entry name" value="Methyltransf_23"/>
    <property type="match status" value="1"/>
</dbReference>
<dbReference type="OrthoDB" id="2013972at2759"/>
<sequence>MTILLLVTTLVAACAIGLAVGWKLTLMSREEIKKAYEKPASYACDATSAIRTVAYLTREADICNHYHKQLLSQGYTLVWPVLKSSVLYAASRSLQFLCMSLGFWYGGTLFGRREYSMYPTRPNQPVLRGLELHVKPGHLVVQFEYDNGRYYPLHYPTTSTSVIDSEQDYAFPNDGDELARKDPEHHIFLLLLEGGLYLAPVIDPQRILDLGAGTGIWAIGVADRHPLASVVGAGLSPVQPSLSTTENDWAFQRNSFDLIHSRLLLASVSDYPRLFRQALSALKPGKYFEMHEIDSGIECDDDFNPADSSALQWSNLFFEGRRRIGYPIPAPAEYKTLMEEAGFVDVRLKIMKNPTNVWPKERNMKRLLLFNWQERIMNGIPEIHHVTVVG</sequence>
<dbReference type="HOGENOM" id="CLU_707933_0_0_1"/>
<dbReference type="InterPro" id="IPR029063">
    <property type="entry name" value="SAM-dependent_MTases_sf"/>
</dbReference>
<gene>
    <name evidence="5" type="ORF">ANIA_03556</name>
</gene>
<protein>
    <recommendedName>
        <fullName evidence="4">ABC transmembrane type-1 domain-containing protein</fullName>
    </recommendedName>
</protein>
<reference evidence="6" key="2">
    <citation type="journal article" date="2009" name="Fungal Genet. Biol.">
        <title>The 2008 update of the Aspergillus nidulans genome annotation: a community effort.</title>
        <authorList>
            <person name="Wortman J.R."/>
            <person name="Gilsenan J.M."/>
            <person name="Joardar V."/>
            <person name="Deegan J."/>
            <person name="Clutterbuck J."/>
            <person name="Andersen M.R."/>
            <person name="Archer D."/>
            <person name="Bencina M."/>
            <person name="Braus G."/>
            <person name="Coutinho P."/>
            <person name="von Dohren H."/>
            <person name="Doonan J."/>
            <person name="Driessen A.J."/>
            <person name="Durek P."/>
            <person name="Espeso E."/>
            <person name="Fekete E."/>
            <person name="Flipphi M."/>
            <person name="Estrada C.G."/>
            <person name="Geysens S."/>
            <person name="Goldman G."/>
            <person name="de Groot P.W."/>
            <person name="Hansen K."/>
            <person name="Harris S.D."/>
            <person name="Heinekamp T."/>
            <person name="Helmstaedt K."/>
            <person name="Henrissat B."/>
            <person name="Hofmann G."/>
            <person name="Homan T."/>
            <person name="Horio T."/>
            <person name="Horiuchi H."/>
            <person name="James S."/>
            <person name="Jones M."/>
            <person name="Karaffa L."/>
            <person name="Karanyi Z."/>
            <person name="Kato M."/>
            <person name="Keller N."/>
            <person name="Kelly D.E."/>
            <person name="Kiel J.A."/>
            <person name="Kim J.M."/>
            <person name="van der Klei I.J."/>
            <person name="Klis F.M."/>
            <person name="Kovalchuk A."/>
            <person name="Krasevec N."/>
            <person name="Kubicek C.P."/>
            <person name="Liu B."/>
            <person name="Maccabe A."/>
            <person name="Meyer V."/>
            <person name="Mirabito P."/>
            <person name="Miskei M."/>
            <person name="Mos M."/>
            <person name="Mullins J."/>
            <person name="Nelson D.R."/>
            <person name="Nielsen J."/>
            <person name="Oakley B.R."/>
            <person name="Osmani S.A."/>
            <person name="Pakula T."/>
            <person name="Paszewski A."/>
            <person name="Paulsen I."/>
            <person name="Pilsyk S."/>
            <person name="Pocsi I."/>
            <person name="Punt P.J."/>
            <person name="Ram A.F."/>
            <person name="Ren Q."/>
            <person name="Robellet X."/>
            <person name="Robson G."/>
            <person name="Seiboth B."/>
            <person name="van Solingen P."/>
            <person name="Specht T."/>
            <person name="Sun J."/>
            <person name="Taheri-Talesh N."/>
            <person name="Takeshita N."/>
            <person name="Ussery D."/>
            <person name="vanKuyk P.A."/>
            <person name="Visser H."/>
            <person name="van de Vondervoort P.J."/>
            <person name="de Vries R.P."/>
            <person name="Walton J."/>
            <person name="Xiang X."/>
            <person name="Xiong Y."/>
            <person name="Zeng A.P."/>
            <person name="Brandt B.W."/>
            <person name="Cornell M.J."/>
            <person name="van den Hondel C.A."/>
            <person name="Visser J."/>
            <person name="Oliver S.G."/>
            <person name="Turner G."/>
        </authorList>
    </citation>
    <scope>GENOME REANNOTATION</scope>
    <source>
        <strain evidence="6">FGSC A4 / ATCC 38163 / CBS 112.46 / NRRL 194 / M139</strain>
    </source>
</reference>
<dbReference type="CDD" id="cd02440">
    <property type="entry name" value="AdoMet_MTases"/>
    <property type="match status" value="1"/>
</dbReference>
<dbReference type="PANTHER" id="PTHR43591">
    <property type="entry name" value="METHYLTRANSFERASE"/>
    <property type="match status" value="1"/>
</dbReference>
<dbReference type="eggNOG" id="KOG0055">
    <property type="taxonomic scope" value="Eukaryota"/>
</dbReference>
<evidence type="ECO:0000256" key="2">
    <source>
        <dbReference type="ARBA" id="ARBA00022989"/>
    </source>
</evidence>
<dbReference type="VEuPathDB" id="FungiDB:AN3556"/>
<proteinExistence type="predicted"/>
<evidence type="ECO:0000259" key="4">
    <source>
        <dbReference type="Pfam" id="PF00664"/>
    </source>
</evidence>
<dbReference type="PANTHER" id="PTHR43591:SF10">
    <property type="entry name" value="ABC TRANSMEMBRANE TYPE-1 DOMAIN-CONTAINING PROTEIN-RELATED"/>
    <property type="match status" value="1"/>
</dbReference>
<dbReference type="RefSeq" id="XP_661160.1">
    <property type="nucleotide sequence ID" value="XM_656068.1"/>
</dbReference>
<accession>Q5B7C4</accession>
<dbReference type="SUPFAM" id="SSF53335">
    <property type="entry name" value="S-adenosyl-L-methionine-dependent methyltransferases"/>
    <property type="match status" value="1"/>
</dbReference>
<evidence type="ECO:0000256" key="1">
    <source>
        <dbReference type="ARBA" id="ARBA00022692"/>
    </source>
</evidence>
<dbReference type="GO" id="GO:0016020">
    <property type="term" value="C:membrane"/>
    <property type="evidence" value="ECO:0007669"/>
    <property type="project" value="InterPro"/>
</dbReference>
<dbReference type="KEGG" id="ani:ANIA_03556"/>
<dbReference type="GO" id="GO:0140359">
    <property type="term" value="F:ABC-type transporter activity"/>
    <property type="evidence" value="ECO:0007669"/>
    <property type="project" value="InterPro"/>
</dbReference>
<dbReference type="GO" id="GO:0008168">
    <property type="term" value="F:methyltransferase activity"/>
    <property type="evidence" value="ECO:0000318"/>
    <property type="project" value="GO_Central"/>
</dbReference>
<dbReference type="InterPro" id="IPR036640">
    <property type="entry name" value="ABC1_TM_sf"/>
</dbReference>